<proteinExistence type="predicted"/>
<dbReference type="AlphaFoldDB" id="A0AAE4VID8"/>
<dbReference type="Gene3D" id="3.30.10.20">
    <property type="match status" value="1"/>
</dbReference>
<gene>
    <name evidence="2" type="ORF">R4485_34060</name>
</gene>
<evidence type="ECO:0000259" key="1">
    <source>
        <dbReference type="PROSITE" id="PS51178"/>
    </source>
</evidence>
<dbReference type="Proteomes" id="UP001186041">
    <property type="component" value="Unassembled WGS sequence"/>
</dbReference>
<dbReference type="Pfam" id="PF03793">
    <property type="entry name" value="PASTA"/>
    <property type="match status" value="1"/>
</dbReference>
<dbReference type="RefSeq" id="WP_061265653.1">
    <property type="nucleotide sequence ID" value="NZ_CP060409.1"/>
</dbReference>
<name>A0AAE4VID8_MYCFO</name>
<dbReference type="SMART" id="SM00740">
    <property type="entry name" value="PASTA"/>
    <property type="match status" value="1"/>
</dbReference>
<comment type="caution">
    <text evidence="2">The sequence shown here is derived from an EMBL/GenBank/DDBJ whole genome shotgun (WGS) entry which is preliminary data.</text>
</comment>
<evidence type="ECO:0000313" key="2">
    <source>
        <dbReference type="EMBL" id="MDV7295187.1"/>
    </source>
</evidence>
<organism evidence="2 3">
    <name type="scientific">Mycolicibacterium fortuitum</name>
    <name type="common">Mycobacterium fortuitum</name>
    <dbReference type="NCBI Taxonomy" id="1766"/>
    <lineage>
        <taxon>Bacteria</taxon>
        <taxon>Bacillati</taxon>
        <taxon>Actinomycetota</taxon>
        <taxon>Actinomycetes</taxon>
        <taxon>Mycobacteriales</taxon>
        <taxon>Mycobacteriaceae</taxon>
        <taxon>Mycolicibacterium</taxon>
    </lineage>
</organism>
<feature type="domain" description="PASTA" evidence="1">
    <location>
        <begin position="2"/>
        <end position="71"/>
    </location>
</feature>
<reference evidence="2" key="1">
    <citation type="submission" date="2023-10" db="EMBL/GenBank/DDBJ databases">
        <title>Mycolicibacterium fortuitum clinical isolates causing pulmonary infections in humans.</title>
        <authorList>
            <person name="Mejia-Ponce P.M."/>
            <person name="Zenteno-Cuevas R."/>
            <person name="Licona-Cassani C."/>
        </authorList>
    </citation>
    <scope>NUCLEOTIDE SEQUENCE</scope>
    <source>
        <strain evidence="2">M8</strain>
    </source>
</reference>
<dbReference type="EMBL" id="JAWLVV010000060">
    <property type="protein sequence ID" value="MDV7295187.1"/>
    <property type="molecule type" value="Genomic_DNA"/>
</dbReference>
<protein>
    <submittedName>
        <fullName evidence="2">PASTA domain-containing protein</fullName>
    </submittedName>
</protein>
<sequence length="71" mass="7518">MLASPIVMPDLVGRYWFDVAPELMDAGWRGTMIKGPDIAASPADFNRVLTQNPPAGSALSPDAAITLQFGS</sequence>
<dbReference type="CDD" id="cd06577">
    <property type="entry name" value="PASTA_pknB"/>
    <property type="match status" value="1"/>
</dbReference>
<dbReference type="InterPro" id="IPR005543">
    <property type="entry name" value="PASTA_dom"/>
</dbReference>
<evidence type="ECO:0000313" key="3">
    <source>
        <dbReference type="Proteomes" id="UP001186041"/>
    </source>
</evidence>
<accession>A0AAE4VID8</accession>
<dbReference type="PROSITE" id="PS51178">
    <property type="entry name" value="PASTA"/>
    <property type="match status" value="1"/>
</dbReference>